<dbReference type="Proteomes" id="UP000247772">
    <property type="component" value="Unassembled WGS sequence"/>
</dbReference>
<accession>A0A2V4T3R4</accession>
<organism evidence="2 3">
    <name type="scientific">Paraburkholderia silvatlantica</name>
    <dbReference type="NCBI Taxonomy" id="321895"/>
    <lineage>
        <taxon>Bacteria</taxon>
        <taxon>Pseudomonadati</taxon>
        <taxon>Pseudomonadota</taxon>
        <taxon>Betaproteobacteria</taxon>
        <taxon>Burkholderiales</taxon>
        <taxon>Burkholderiaceae</taxon>
        <taxon>Paraburkholderia</taxon>
    </lineage>
</organism>
<evidence type="ECO:0000313" key="3">
    <source>
        <dbReference type="Proteomes" id="UP000247772"/>
    </source>
</evidence>
<feature type="domain" description="Nucleotide modification associated" evidence="1">
    <location>
        <begin position="1"/>
        <end position="198"/>
    </location>
</feature>
<dbReference type="EMBL" id="QJSQ01000022">
    <property type="protein sequence ID" value="PYE18368.1"/>
    <property type="molecule type" value="Genomic_DNA"/>
</dbReference>
<dbReference type="InterPro" id="IPR041180">
    <property type="entry name" value="Nmad2"/>
</dbReference>
<dbReference type="AlphaFoldDB" id="A0A2V4T3R4"/>
<dbReference type="RefSeq" id="WP_110856509.1">
    <property type="nucleotide sequence ID" value="NZ_QJSQ01000022.1"/>
</dbReference>
<reference evidence="2 3" key="1">
    <citation type="submission" date="2018-06" db="EMBL/GenBank/DDBJ databases">
        <title>Genomic Encyclopedia of Type Strains, Phase IV (KMG-V): Genome sequencing to study the core and pangenomes of soil and plant-associated prokaryotes.</title>
        <authorList>
            <person name="Whitman W."/>
        </authorList>
    </citation>
    <scope>NUCLEOTIDE SEQUENCE [LARGE SCALE GENOMIC DNA]</scope>
    <source>
        <strain evidence="2 3">SRCL-318</strain>
    </source>
</reference>
<sequence>MSKVYIYVVDRDFGFAPNPFHKLCTLATCKPIIRRVAKEGDWVIGMGGSRLNATGRCVFAMRVSNSITFNEYWENPLYRDKKPVRNGSKKMMVGDNIYHQVAGDWTQLNSHHSHPDGSPNIHNLINDTQTDAVLVSDYFFYFGASAIEIPADLLQKINYRNARHHRVFDISDVEPILKFIESNFTANRVLGDPFDFEAASARYSAKDNKVIVDG</sequence>
<dbReference type="Pfam" id="PF18753">
    <property type="entry name" value="Nmad2"/>
    <property type="match status" value="1"/>
</dbReference>
<protein>
    <recommendedName>
        <fullName evidence="1">Nucleotide modification associated domain-containing protein</fullName>
    </recommendedName>
</protein>
<name>A0A2V4T3R4_9BURK</name>
<comment type="caution">
    <text evidence="2">The sequence shown here is derived from an EMBL/GenBank/DDBJ whole genome shotgun (WGS) entry which is preliminary data.</text>
</comment>
<evidence type="ECO:0000259" key="1">
    <source>
        <dbReference type="Pfam" id="PF18753"/>
    </source>
</evidence>
<gene>
    <name evidence="2" type="ORF">C7410_12270</name>
</gene>
<evidence type="ECO:0000313" key="2">
    <source>
        <dbReference type="EMBL" id="PYE18368.1"/>
    </source>
</evidence>
<dbReference type="OrthoDB" id="2080678at2"/>
<proteinExistence type="predicted"/>